<dbReference type="InParanoid" id="E4XYQ8"/>
<evidence type="ECO:0000313" key="3">
    <source>
        <dbReference type="Proteomes" id="UP000001307"/>
    </source>
</evidence>
<reference evidence="2" key="1">
    <citation type="journal article" date="2010" name="Science">
        <title>Plasticity of animal genome architecture unmasked by rapid evolution of a pelagic tunicate.</title>
        <authorList>
            <person name="Denoeud F."/>
            <person name="Henriet S."/>
            <person name="Mungpakdee S."/>
            <person name="Aury J.M."/>
            <person name="Da Silva C."/>
            <person name="Brinkmann H."/>
            <person name="Mikhaleva J."/>
            <person name="Olsen L.C."/>
            <person name="Jubin C."/>
            <person name="Canestro C."/>
            <person name="Bouquet J.M."/>
            <person name="Danks G."/>
            <person name="Poulain J."/>
            <person name="Campsteijn C."/>
            <person name="Adamski M."/>
            <person name="Cross I."/>
            <person name="Yadetie F."/>
            <person name="Muffato M."/>
            <person name="Louis A."/>
            <person name="Butcher S."/>
            <person name="Tsagkogeorga G."/>
            <person name="Konrad A."/>
            <person name="Singh S."/>
            <person name="Jensen M.F."/>
            <person name="Cong E.H."/>
            <person name="Eikeseth-Otteraa H."/>
            <person name="Noel B."/>
            <person name="Anthouard V."/>
            <person name="Porcel B.M."/>
            <person name="Kachouri-Lafond R."/>
            <person name="Nishino A."/>
            <person name="Ugolini M."/>
            <person name="Chourrout P."/>
            <person name="Nishida H."/>
            <person name="Aasland R."/>
            <person name="Huzurbazar S."/>
            <person name="Westhof E."/>
            <person name="Delsuc F."/>
            <person name="Lehrach H."/>
            <person name="Reinhardt R."/>
            <person name="Weissenbach J."/>
            <person name="Roy S.W."/>
            <person name="Artiguenave F."/>
            <person name="Postlethwait J.H."/>
            <person name="Manak J.R."/>
            <person name="Thompson E.M."/>
            <person name="Jaillon O."/>
            <person name="Du Pasquier L."/>
            <person name="Boudinot P."/>
            <person name="Liberles D.A."/>
            <person name="Volff J.N."/>
            <person name="Philippe H."/>
            <person name="Lenhard B."/>
            <person name="Roest Crollius H."/>
            <person name="Wincker P."/>
            <person name="Chourrout D."/>
        </authorList>
    </citation>
    <scope>NUCLEOTIDE SEQUENCE [LARGE SCALE GENOMIC DNA]</scope>
</reference>
<protein>
    <submittedName>
        <fullName evidence="2">Uncharacterized protein</fullName>
    </submittedName>
</protein>
<dbReference type="Proteomes" id="UP000001307">
    <property type="component" value="Unassembled WGS sequence"/>
</dbReference>
<proteinExistence type="predicted"/>
<organism evidence="2">
    <name type="scientific">Oikopleura dioica</name>
    <name type="common">Tunicate</name>
    <dbReference type="NCBI Taxonomy" id="34765"/>
    <lineage>
        <taxon>Eukaryota</taxon>
        <taxon>Metazoa</taxon>
        <taxon>Chordata</taxon>
        <taxon>Tunicata</taxon>
        <taxon>Appendicularia</taxon>
        <taxon>Copelata</taxon>
        <taxon>Oikopleuridae</taxon>
        <taxon>Oikopleura</taxon>
    </lineage>
</organism>
<sequence length="39" mass="4107">AFGELRRATFSRLNPLMHGARGNVSRDAPAAAGGLSQRP</sequence>
<dbReference type="AlphaFoldDB" id="E4XYQ8"/>
<name>E4XYQ8_OIKDI</name>
<keyword evidence="3" id="KW-1185">Reference proteome</keyword>
<dbReference type="EMBL" id="FN653344">
    <property type="protein sequence ID" value="CBY14770.1"/>
    <property type="molecule type" value="Genomic_DNA"/>
</dbReference>
<evidence type="ECO:0000313" key="2">
    <source>
        <dbReference type="EMBL" id="CBY14770.1"/>
    </source>
</evidence>
<gene>
    <name evidence="2" type="ORF">GSOID_T00009847001</name>
</gene>
<feature type="non-terminal residue" evidence="2">
    <location>
        <position position="1"/>
    </location>
</feature>
<feature type="region of interest" description="Disordered" evidence="1">
    <location>
        <begin position="15"/>
        <end position="39"/>
    </location>
</feature>
<accession>E4XYQ8</accession>
<evidence type="ECO:0000256" key="1">
    <source>
        <dbReference type="SAM" id="MobiDB-lite"/>
    </source>
</evidence>